<gene>
    <name evidence="2" type="ORF">AK812_SmicGene10528</name>
</gene>
<dbReference type="AlphaFoldDB" id="A0A1Q9EFM6"/>
<feature type="compositionally biased region" description="Polar residues" evidence="1">
    <location>
        <begin position="123"/>
        <end position="134"/>
    </location>
</feature>
<keyword evidence="3" id="KW-1185">Reference proteome</keyword>
<dbReference type="Proteomes" id="UP000186817">
    <property type="component" value="Unassembled WGS sequence"/>
</dbReference>
<organism evidence="2 3">
    <name type="scientific">Symbiodinium microadriaticum</name>
    <name type="common">Dinoflagellate</name>
    <name type="synonym">Zooxanthella microadriatica</name>
    <dbReference type="NCBI Taxonomy" id="2951"/>
    <lineage>
        <taxon>Eukaryota</taxon>
        <taxon>Sar</taxon>
        <taxon>Alveolata</taxon>
        <taxon>Dinophyceae</taxon>
        <taxon>Suessiales</taxon>
        <taxon>Symbiodiniaceae</taxon>
        <taxon>Symbiodinium</taxon>
    </lineage>
</organism>
<sequence length="173" mass="19172">MFRNRFENFCDWTGKLLAEKNSAHRKSAPVPAVKSTQRAALELKPDAAVGKQQDVPVETRDLDLEMEGQPECDDTREGVACADGARQTTQDDHETDHETVEEIEPDAQSGPEVPEPRAGSASVGWSQASLQGKQVVQPPADRQSVPKWMPTLRHLQTADGKRPPLRQRRGDLQ</sequence>
<comment type="caution">
    <text evidence="2">The sequence shown here is derived from an EMBL/GenBank/DDBJ whole genome shotgun (WGS) entry which is preliminary data.</text>
</comment>
<feature type="region of interest" description="Disordered" evidence="1">
    <location>
        <begin position="85"/>
        <end position="173"/>
    </location>
</feature>
<evidence type="ECO:0000256" key="1">
    <source>
        <dbReference type="SAM" id="MobiDB-lite"/>
    </source>
</evidence>
<name>A0A1Q9EFM6_SYMMI</name>
<dbReference type="EMBL" id="LSRX01000165">
    <property type="protein sequence ID" value="OLQ06209.1"/>
    <property type="molecule type" value="Genomic_DNA"/>
</dbReference>
<proteinExistence type="predicted"/>
<evidence type="ECO:0000313" key="2">
    <source>
        <dbReference type="EMBL" id="OLQ06209.1"/>
    </source>
</evidence>
<protein>
    <submittedName>
        <fullName evidence="2">Uncharacterized protein</fullName>
    </submittedName>
</protein>
<reference evidence="2 3" key="1">
    <citation type="submission" date="2016-02" db="EMBL/GenBank/DDBJ databases">
        <title>Genome analysis of coral dinoflagellate symbionts highlights evolutionary adaptations to a symbiotic lifestyle.</title>
        <authorList>
            <person name="Aranda M."/>
            <person name="Li Y."/>
            <person name="Liew Y.J."/>
            <person name="Baumgarten S."/>
            <person name="Simakov O."/>
            <person name="Wilson M."/>
            <person name="Piel J."/>
            <person name="Ashoor H."/>
            <person name="Bougouffa S."/>
            <person name="Bajic V.B."/>
            <person name="Ryu T."/>
            <person name="Ravasi T."/>
            <person name="Bayer T."/>
            <person name="Micklem G."/>
            <person name="Kim H."/>
            <person name="Bhak J."/>
            <person name="Lajeunesse T.C."/>
            <person name="Voolstra C.R."/>
        </authorList>
    </citation>
    <scope>NUCLEOTIDE SEQUENCE [LARGE SCALE GENOMIC DNA]</scope>
    <source>
        <strain evidence="2 3">CCMP2467</strain>
    </source>
</reference>
<accession>A0A1Q9EFM6</accession>
<evidence type="ECO:0000313" key="3">
    <source>
        <dbReference type="Proteomes" id="UP000186817"/>
    </source>
</evidence>
<feature type="compositionally biased region" description="Basic and acidic residues" evidence="1">
    <location>
        <begin position="89"/>
        <end position="100"/>
    </location>
</feature>